<reference evidence="2" key="1">
    <citation type="journal article" date="2015" name="Nature">
        <title>Complex archaea that bridge the gap between prokaryotes and eukaryotes.</title>
        <authorList>
            <person name="Spang A."/>
            <person name="Saw J.H."/>
            <person name="Jorgensen S.L."/>
            <person name="Zaremba-Niedzwiedzka K."/>
            <person name="Martijn J."/>
            <person name="Lind A.E."/>
            <person name="van Eijk R."/>
            <person name="Schleper C."/>
            <person name="Guy L."/>
            <person name="Ettema T.J."/>
        </authorList>
    </citation>
    <scope>NUCLEOTIDE SEQUENCE</scope>
</reference>
<evidence type="ECO:0000256" key="1">
    <source>
        <dbReference type="SAM" id="MobiDB-lite"/>
    </source>
</evidence>
<dbReference type="EMBL" id="LAZR01004434">
    <property type="protein sequence ID" value="KKN08610.1"/>
    <property type="molecule type" value="Genomic_DNA"/>
</dbReference>
<protein>
    <submittedName>
        <fullName evidence="2">Uncharacterized protein</fullName>
    </submittedName>
</protein>
<feature type="compositionally biased region" description="Gly residues" evidence="1">
    <location>
        <begin position="106"/>
        <end position="123"/>
    </location>
</feature>
<sequence>MASSLPFPPPGALDQPPPSPANPAPQAAGAPQGGFGGTGVPGTSPPGPTDALKQITTMGMEIDRALVALAEMAPGEIPEFGQSRKLLQAGLAKLLASGGEEMMSPGGTGTQFPGGGMAAGLPF</sequence>
<feature type="compositionally biased region" description="Gly residues" evidence="1">
    <location>
        <begin position="31"/>
        <end position="40"/>
    </location>
</feature>
<dbReference type="AlphaFoldDB" id="A0A0F9MMS5"/>
<feature type="compositionally biased region" description="Pro residues" evidence="1">
    <location>
        <begin position="1"/>
        <end position="23"/>
    </location>
</feature>
<name>A0A0F9MMS5_9ZZZZ</name>
<gene>
    <name evidence="2" type="ORF">LCGC14_1054900</name>
</gene>
<evidence type="ECO:0000313" key="2">
    <source>
        <dbReference type="EMBL" id="KKN08610.1"/>
    </source>
</evidence>
<proteinExistence type="predicted"/>
<comment type="caution">
    <text evidence="2">The sequence shown here is derived from an EMBL/GenBank/DDBJ whole genome shotgun (WGS) entry which is preliminary data.</text>
</comment>
<accession>A0A0F9MMS5</accession>
<organism evidence="2">
    <name type="scientific">marine sediment metagenome</name>
    <dbReference type="NCBI Taxonomy" id="412755"/>
    <lineage>
        <taxon>unclassified sequences</taxon>
        <taxon>metagenomes</taxon>
        <taxon>ecological metagenomes</taxon>
    </lineage>
</organism>
<feature type="region of interest" description="Disordered" evidence="1">
    <location>
        <begin position="100"/>
        <end position="123"/>
    </location>
</feature>
<feature type="region of interest" description="Disordered" evidence="1">
    <location>
        <begin position="1"/>
        <end position="51"/>
    </location>
</feature>